<dbReference type="Proteomes" id="UP001239111">
    <property type="component" value="Chromosome 1"/>
</dbReference>
<proteinExistence type="predicted"/>
<accession>A0ACC2PUR7</accession>
<protein>
    <submittedName>
        <fullName evidence="1">Uncharacterized protein</fullName>
    </submittedName>
</protein>
<reference evidence="1" key="1">
    <citation type="submission" date="2023-04" db="EMBL/GenBank/DDBJ databases">
        <title>A chromosome-level genome assembly of the parasitoid wasp Eretmocerus hayati.</title>
        <authorList>
            <person name="Zhong Y."/>
            <person name="Liu S."/>
            <person name="Liu Y."/>
        </authorList>
    </citation>
    <scope>NUCLEOTIDE SEQUENCE</scope>
    <source>
        <strain evidence="1">ZJU_SS_LIU_2023</strain>
    </source>
</reference>
<name>A0ACC2PUR7_9HYME</name>
<keyword evidence="2" id="KW-1185">Reference proteome</keyword>
<evidence type="ECO:0000313" key="2">
    <source>
        <dbReference type="Proteomes" id="UP001239111"/>
    </source>
</evidence>
<dbReference type="EMBL" id="CM056741">
    <property type="protein sequence ID" value="KAJ8687187.1"/>
    <property type="molecule type" value="Genomic_DNA"/>
</dbReference>
<gene>
    <name evidence="1" type="ORF">QAD02_022981</name>
</gene>
<sequence>MLYLNQYTTVTFPTKMRNFMVLIYLTYLIVVLIAVGCSTVQSSPEPMARPTRPKVFTSPEELREYLDLIRVYYTLSSKARYGKRGDPSIPTNHRLPADYPSDFLRTLIAVNRQWQQNQRMENEQLEKNDDRVSQLTLPYDRFTRYSEVTE</sequence>
<evidence type="ECO:0000313" key="1">
    <source>
        <dbReference type="EMBL" id="KAJ8687187.1"/>
    </source>
</evidence>
<comment type="caution">
    <text evidence="1">The sequence shown here is derived from an EMBL/GenBank/DDBJ whole genome shotgun (WGS) entry which is preliminary data.</text>
</comment>
<organism evidence="1 2">
    <name type="scientific">Eretmocerus hayati</name>
    <dbReference type="NCBI Taxonomy" id="131215"/>
    <lineage>
        <taxon>Eukaryota</taxon>
        <taxon>Metazoa</taxon>
        <taxon>Ecdysozoa</taxon>
        <taxon>Arthropoda</taxon>
        <taxon>Hexapoda</taxon>
        <taxon>Insecta</taxon>
        <taxon>Pterygota</taxon>
        <taxon>Neoptera</taxon>
        <taxon>Endopterygota</taxon>
        <taxon>Hymenoptera</taxon>
        <taxon>Apocrita</taxon>
        <taxon>Proctotrupomorpha</taxon>
        <taxon>Chalcidoidea</taxon>
        <taxon>Aphelinidae</taxon>
        <taxon>Aphelininae</taxon>
        <taxon>Eretmocerus</taxon>
    </lineage>
</organism>